<evidence type="ECO:0000256" key="1">
    <source>
        <dbReference type="ARBA" id="ARBA00022679"/>
    </source>
</evidence>
<dbReference type="Pfam" id="PF13649">
    <property type="entry name" value="Methyltransf_25"/>
    <property type="match status" value="1"/>
</dbReference>
<keyword evidence="4" id="KW-1185">Reference proteome</keyword>
<feature type="domain" description="Methyltransferase" evidence="2">
    <location>
        <begin position="64"/>
        <end position="156"/>
    </location>
</feature>
<dbReference type="PANTHER" id="PTHR43861">
    <property type="entry name" value="TRANS-ACONITATE 2-METHYLTRANSFERASE-RELATED"/>
    <property type="match status" value="1"/>
</dbReference>
<dbReference type="SUPFAM" id="SSF53335">
    <property type="entry name" value="S-adenosyl-L-methionine-dependent methyltransferases"/>
    <property type="match status" value="1"/>
</dbReference>
<evidence type="ECO:0000313" key="3">
    <source>
        <dbReference type="EMBL" id="SKC96493.1"/>
    </source>
</evidence>
<sequence>MRVKTRHRSQATEIMDDFSMDGDLLKATLDKIAQINFLLGGNRITRKGVAALIKNIPASEEITIVDIGCGNGDMLRQLSDTFSSQRKIKLTGIDANQATVTHARNLSKDYPHIEYYCQDITQPAFREQRYDIILCTLTLHHFKEAEIRELMKVFYRQAGKGVVVNDLHRSALAYRLFQLVCFVFNLNNMVREDGLVSILRGFKKKELQHLSAELNIDQYSLKWKWAFRYQWIINKL</sequence>
<organism evidence="3 4">
    <name type="scientific">Chitinophaga ginsengisegetis</name>
    <dbReference type="NCBI Taxonomy" id="393003"/>
    <lineage>
        <taxon>Bacteria</taxon>
        <taxon>Pseudomonadati</taxon>
        <taxon>Bacteroidota</taxon>
        <taxon>Chitinophagia</taxon>
        <taxon>Chitinophagales</taxon>
        <taxon>Chitinophagaceae</taxon>
        <taxon>Chitinophaga</taxon>
    </lineage>
</organism>
<protein>
    <submittedName>
        <fullName evidence="3">Methyltransferase domain-containing protein</fullName>
    </submittedName>
</protein>
<name>A0A1T5N8B6_9BACT</name>
<dbReference type="EMBL" id="FUZZ01000001">
    <property type="protein sequence ID" value="SKC96493.1"/>
    <property type="molecule type" value="Genomic_DNA"/>
</dbReference>
<evidence type="ECO:0000259" key="2">
    <source>
        <dbReference type="Pfam" id="PF13649"/>
    </source>
</evidence>
<dbReference type="RefSeq" id="WP_079468019.1">
    <property type="nucleotide sequence ID" value="NZ_FUZZ01000001.1"/>
</dbReference>
<dbReference type="Gene3D" id="3.40.50.150">
    <property type="entry name" value="Vaccinia Virus protein VP39"/>
    <property type="match status" value="1"/>
</dbReference>
<accession>A0A1T5N8B6</accession>
<dbReference type="GO" id="GO:0008168">
    <property type="term" value="F:methyltransferase activity"/>
    <property type="evidence" value="ECO:0007669"/>
    <property type="project" value="UniProtKB-KW"/>
</dbReference>
<dbReference type="STRING" id="393003.SAMN05660461_0701"/>
<dbReference type="InterPro" id="IPR029063">
    <property type="entry name" value="SAM-dependent_MTases_sf"/>
</dbReference>
<dbReference type="GO" id="GO:0032259">
    <property type="term" value="P:methylation"/>
    <property type="evidence" value="ECO:0007669"/>
    <property type="project" value="UniProtKB-KW"/>
</dbReference>
<dbReference type="AlphaFoldDB" id="A0A1T5N8B6"/>
<reference evidence="3 4" key="1">
    <citation type="submission" date="2017-02" db="EMBL/GenBank/DDBJ databases">
        <authorList>
            <person name="Peterson S.W."/>
        </authorList>
    </citation>
    <scope>NUCLEOTIDE SEQUENCE [LARGE SCALE GENOMIC DNA]</scope>
    <source>
        <strain evidence="3 4">DSM 18108</strain>
    </source>
</reference>
<gene>
    <name evidence="3" type="ORF">SAMN05660461_0701</name>
</gene>
<keyword evidence="1 3" id="KW-0808">Transferase</keyword>
<keyword evidence="3" id="KW-0489">Methyltransferase</keyword>
<proteinExistence type="predicted"/>
<evidence type="ECO:0000313" key="4">
    <source>
        <dbReference type="Proteomes" id="UP000190166"/>
    </source>
</evidence>
<dbReference type="CDD" id="cd02440">
    <property type="entry name" value="AdoMet_MTases"/>
    <property type="match status" value="1"/>
</dbReference>
<dbReference type="Proteomes" id="UP000190166">
    <property type="component" value="Unassembled WGS sequence"/>
</dbReference>
<dbReference type="InterPro" id="IPR041698">
    <property type="entry name" value="Methyltransf_25"/>
</dbReference>